<name>A0AAV2SPB8_MEGNR</name>
<dbReference type="InterPro" id="IPR026913">
    <property type="entry name" value="METTL24"/>
</dbReference>
<dbReference type="Gene3D" id="3.40.50.150">
    <property type="entry name" value="Vaccinia Virus protein VP39"/>
    <property type="match status" value="1"/>
</dbReference>
<feature type="transmembrane region" description="Helical" evidence="1">
    <location>
        <begin position="109"/>
        <end position="128"/>
    </location>
</feature>
<comment type="caution">
    <text evidence="3">The sequence shown here is derived from an EMBL/GenBank/DDBJ whole genome shotgun (WGS) entry which is preliminary data.</text>
</comment>
<dbReference type="PANTHER" id="PTHR32026:SF10">
    <property type="entry name" value="METHYLTRANSFERASE-LIKE PROTEIN 24-RELATED"/>
    <property type="match status" value="1"/>
</dbReference>
<dbReference type="Proteomes" id="UP001497623">
    <property type="component" value="Unassembled WGS sequence"/>
</dbReference>
<sequence>ITSFDPTNTNVTNRVHQHGQHALDIGVDDKNYNMVLNLTYDSKNYEKHTTSYLTLDYVLDIIDNPKVSILKMDIEGSEWRVLKQVLRSSLGRKILQDVRQILLEVHLDFLFVCQLPAFFGILFCITLANSFCC</sequence>
<reference evidence="3 4" key="1">
    <citation type="submission" date="2024-05" db="EMBL/GenBank/DDBJ databases">
        <authorList>
            <person name="Wallberg A."/>
        </authorList>
    </citation>
    <scope>NUCLEOTIDE SEQUENCE [LARGE SCALE GENOMIC DNA]</scope>
</reference>
<evidence type="ECO:0000313" key="4">
    <source>
        <dbReference type="Proteomes" id="UP001497623"/>
    </source>
</evidence>
<dbReference type="AlphaFoldDB" id="A0AAV2SPB8"/>
<evidence type="ECO:0000259" key="2">
    <source>
        <dbReference type="Pfam" id="PF05050"/>
    </source>
</evidence>
<dbReference type="EMBL" id="CAXKWB010114356">
    <property type="protein sequence ID" value="CAL4234894.1"/>
    <property type="molecule type" value="Genomic_DNA"/>
</dbReference>
<dbReference type="InterPro" id="IPR006342">
    <property type="entry name" value="FkbM_mtfrase"/>
</dbReference>
<dbReference type="PANTHER" id="PTHR32026">
    <property type="entry name" value="METHYLTRANSFERASE-LIKE PROTEIN 24"/>
    <property type="match status" value="1"/>
</dbReference>
<keyword evidence="1" id="KW-0472">Membrane</keyword>
<feature type="non-terminal residue" evidence="3">
    <location>
        <position position="1"/>
    </location>
</feature>
<evidence type="ECO:0000313" key="3">
    <source>
        <dbReference type="EMBL" id="CAL4234894.1"/>
    </source>
</evidence>
<keyword evidence="1" id="KW-1133">Transmembrane helix</keyword>
<dbReference type="Pfam" id="PF05050">
    <property type="entry name" value="Methyltransf_21"/>
    <property type="match status" value="1"/>
</dbReference>
<keyword evidence="4" id="KW-1185">Reference proteome</keyword>
<organism evidence="3 4">
    <name type="scientific">Meganyctiphanes norvegica</name>
    <name type="common">Northern krill</name>
    <name type="synonym">Thysanopoda norvegica</name>
    <dbReference type="NCBI Taxonomy" id="48144"/>
    <lineage>
        <taxon>Eukaryota</taxon>
        <taxon>Metazoa</taxon>
        <taxon>Ecdysozoa</taxon>
        <taxon>Arthropoda</taxon>
        <taxon>Crustacea</taxon>
        <taxon>Multicrustacea</taxon>
        <taxon>Malacostraca</taxon>
        <taxon>Eumalacostraca</taxon>
        <taxon>Eucarida</taxon>
        <taxon>Euphausiacea</taxon>
        <taxon>Euphausiidae</taxon>
        <taxon>Meganyctiphanes</taxon>
    </lineage>
</organism>
<gene>
    <name evidence="3" type="ORF">MNOR_LOCUS40044</name>
</gene>
<proteinExistence type="predicted"/>
<evidence type="ECO:0000256" key="1">
    <source>
        <dbReference type="SAM" id="Phobius"/>
    </source>
</evidence>
<protein>
    <recommendedName>
        <fullName evidence="2">Methyltransferase FkbM domain-containing protein</fullName>
    </recommendedName>
</protein>
<accession>A0AAV2SPB8</accession>
<keyword evidence="1" id="KW-0812">Transmembrane</keyword>
<feature type="domain" description="Methyltransferase FkbM" evidence="2">
    <location>
        <begin position="39"/>
        <end position="108"/>
    </location>
</feature>
<dbReference type="SUPFAM" id="SSF53335">
    <property type="entry name" value="S-adenosyl-L-methionine-dependent methyltransferases"/>
    <property type="match status" value="1"/>
</dbReference>
<dbReference type="InterPro" id="IPR029063">
    <property type="entry name" value="SAM-dependent_MTases_sf"/>
</dbReference>